<dbReference type="STRING" id="1298594.GCA_001312465_01273"/>
<reference evidence="1 2" key="1">
    <citation type="submission" date="2018-01" db="EMBL/GenBank/DDBJ databases">
        <title>Draft genome sequences of clinical isolates and type strains of oral Veillonella including Veillonella infantum sp., nov.</title>
        <authorList>
            <person name="Mashima I."/>
            <person name="Liao Y.-C."/>
            <person name="Sabharwal A."/>
            <person name="Haase E.M."/>
            <person name="Nakazawa F."/>
            <person name="Scannapieco F.A."/>
        </authorList>
    </citation>
    <scope>NUCLEOTIDE SEQUENCE [LARGE SCALE GENOMIC DNA]</scope>
    <source>
        <strain evidence="1 2">JCM 15641</strain>
    </source>
</reference>
<dbReference type="AlphaFoldDB" id="A0A2S7ZCQ8"/>
<dbReference type="RefSeq" id="WP_054674011.1">
    <property type="nucleotide sequence ID" value="NZ_PPDB01000001.1"/>
</dbReference>
<dbReference type="Proteomes" id="UP000237916">
    <property type="component" value="Unassembled WGS sequence"/>
</dbReference>
<evidence type="ECO:0000313" key="2">
    <source>
        <dbReference type="Proteomes" id="UP000237916"/>
    </source>
</evidence>
<dbReference type="OrthoDB" id="2184390at2"/>
<organism evidence="1 2">
    <name type="scientific">Veillonella denticariosi JCM 15641</name>
    <dbReference type="NCBI Taxonomy" id="1298594"/>
    <lineage>
        <taxon>Bacteria</taxon>
        <taxon>Bacillati</taxon>
        <taxon>Bacillota</taxon>
        <taxon>Negativicutes</taxon>
        <taxon>Veillonellales</taxon>
        <taxon>Veillonellaceae</taxon>
        <taxon>Veillonella</taxon>
    </lineage>
</organism>
<accession>A0A2S7ZCQ8</accession>
<gene>
    <name evidence="1" type="ORF">VEHSUH05_01015</name>
</gene>
<sequence>MTEQELIREITTIAAKTAIEEYRKEISKNEKETVDTLRHNTMKLFKHYNKLKTYVENSISDSSQAKDLWLDKLLGEMFDDDSKVMVKSIIKSKEQTELMMRHIDNMIDIYNERCKCRRVNYCDCVRRYYIDNESLQNIGDSFNPKVDERTVQRYIKRGLEEMSILLWGLTGIKNKLS</sequence>
<protein>
    <submittedName>
        <fullName evidence="1">Uncharacterized protein</fullName>
    </submittedName>
</protein>
<name>A0A2S7ZCQ8_9FIRM</name>
<proteinExistence type="predicted"/>
<evidence type="ECO:0000313" key="1">
    <source>
        <dbReference type="EMBL" id="PQL21032.1"/>
    </source>
</evidence>
<keyword evidence="2" id="KW-1185">Reference proteome</keyword>
<dbReference type="EMBL" id="PPDB01000001">
    <property type="protein sequence ID" value="PQL21032.1"/>
    <property type="molecule type" value="Genomic_DNA"/>
</dbReference>
<comment type="caution">
    <text evidence="1">The sequence shown here is derived from an EMBL/GenBank/DDBJ whole genome shotgun (WGS) entry which is preliminary data.</text>
</comment>